<feature type="transmembrane region" description="Helical" evidence="6">
    <location>
        <begin position="325"/>
        <end position="348"/>
    </location>
</feature>
<dbReference type="InterPro" id="IPR044770">
    <property type="entry name" value="MFS_spinster-like"/>
</dbReference>
<feature type="transmembrane region" description="Helical" evidence="6">
    <location>
        <begin position="299"/>
        <end position="319"/>
    </location>
</feature>
<organism evidence="8 9">
    <name type="scientific">Methylobacterium symbioticum</name>
    <dbReference type="NCBI Taxonomy" id="2584084"/>
    <lineage>
        <taxon>Bacteria</taxon>
        <taxon>Pseudomonadati</taxon>
        <taxon>Pseudomonadota</taxon>
        <taxon>Alphaproteobacteria</taxon>
        <taxon>Hyphomicrobiales</taxon>
        <taxon>Methylobacteriaceae</taxon>
        <taxon>Methylobacterium</taxon>
    </lineage>
</organism>
<dbReference type="SUPFAM" id="SSF103473">
    <property type="entry name" value="MFS general substrate transporter"/>
    <property type="match status" value="1"/>
</dbReference>
<evidence type="ECO:0000256" key="6">
    <source>
        <dbReference type="SAM" id="Phobius"/>
    </source>
</evidence>
<keyword evidence="3 6" id="KW-0812">Transmembrane</keyword>
<feature type="transmembrane region" description="Helical" evidence="6">
    <location>
        <begin position="80"/>
        <end position="104"/>
    </location>
</feature>
<evidence type="ECO:0000256" key="4">
    <source>
        <dbReference type="ARBA" id="ARBA00022989"/>
    </source>
</evidence>
<feature type="transmembrane region" description="Helical" evidence="6">
    <location>
        <begin position="392"/>
        <end position="413"/>
    </location>
</feature>
<dbReference type="AlphaFoldDB" id="A0A509E5U2"/>
<dbReference type="Gene3D" id="1.20.1250.20">
    <property type="entry name" value="MFS general substrate transporter like domains"/>
    <property type="match status" value="2"/>
</dbReference>
<dbReference type="Proteomes" id="UP000410984">
    <property type="component" value="Unassembled WGS sequence"/>
</dbReference>
<evidence type="ECO:0000256" key="5">
    <source>
        <dbReference type="ARBA" id="ARBA00023136"/>
    </source>
</evidence>
<dbReference type="PROSITE" id="PS50850">
    <property type="entry name" value="MFS"/>
    <property type="match status" value="1"/>
</dbReference>
<evidence type="ECO:0000256" key="1">
    <source>
        <dbReference type="ARBA" id="ARBA00004141"/>
    </source>
</evidence>
<feature type="domain" description="Major facilitator superfamily (MFS) profile" evidence="7">
    <location>
        <begin position="14"/>
        <end position="420"/>
    </location>
</feature>
<evidence type="ECO:0000256" key="3">
    <source>
        <dbReference type="ARBA" id="ARBA00022692"/>
    </source>
</evidence>
<accession>A0A509E5U2</accession>
<keyword evidence="9" id="KW-1185">Reference proteome</keyword>
<dbReference type="EMBL" id="CABFPH010000001">
    <property type="protein sequence ID" value="VUD69498.1"/>
    <property type="molecule type" value="Genomic_DNA"/>
</dbReference>
<feature type="transmembrane region" description="Helical" evidence="6">
    <location>
        <begin position="360"/>
        <end position="380"/>
    </location>
</feature>
<reference evidence="8 9" key="1">
    <citation type="submission" date="2019-06" db="EMBL/GenBank/DDBJ databases">
        <authorList>
            <person name="Rodrigo-Torres L."/>
            <person name="Arahal R. D."/>
            <person name="Lucena T."/>
        </authorList>
    </citation>
    <scope>NUCLEOTIDE SEQUENCE [LARGE SCALE GENOMIC DNA]</scope>
    <source>
        <strain evidence="8 9">SB0023/3</strain>
    </source>
</reference>
<dbReference type="RefSeq" id="WP_142581098.1">
    <property type="nucleotide sequence ID" value="NZ_CABFPH010000001.1"/>
</dbReference>
<gene>
    <name evidence="8" type="primary">nanT</name>
    <name evidence="8" type="ORF">MET9862_00046</name>
</gene>
<evidence type="ECO:0000259" key="7">
    <source>
        <dbReference type="PROSITE" id="PS50850"/>
    </source>
</evidence>
<feature type="transmembrane region" description="Helical" evidence="6">
    <location>
        <begin position="51"/>
        <end position="73"/>
    </location>
</feature>
<protein>
    <submittedName>
        <fullName evidence="8">Sialic acid transporter</fullName>
    </submittedName>
</protein>
<evidence type="ECO:0000313" key="8">
    <source>
        <dbReference type="EMBL" id="VUD69498.1"/>
    </source>
</evidence>
<feature type="transmembrane region" description="Helical" evidence="6">
    <location>
        <begin position="179"/>
        <end position="201"/>
    </location>
</feature>
<feature type="transmembrane region" description="Helical" evidence="6">
    <location>
        <begin position="268"/>
        <end position="287"/>
    </location>
</feature>
<evidence type="ECO:0000313" key="9">
    <source>
        <dbReference type="Proteomes" id="UP000410984"/>
    </source>
</evidence>
<keyword evidence="5 6" id="KW-0472">Membrane</keyword>
<dbReference type="GO" id="GO:0022857">
    <property type="term" value="F:transmembrane transporter activity"/>
    <property type="evidence" value="ECO:0007669"/>
    <property type="project" value="InterPro"/>
</dbReference>
<dbReference type="InterPro" id="IPR011701">
    <property type="entry name" value="MFS"/>
</dbReference>
<dbReference type="PANTHER" id="PTHR23505">
    <property type="entry name" value="SPINSTER"/>
    <property type="match status" value="1"/>
</dbReference>
<dbReference type="OrthoDB" id="6057322at2"/>
<keyword evidence="4 6" id="KW-1133">Transmembrane helix</keyword>
<feature type="transmembrane region" description="Helical" evidence="6">
    <location>
        <begin position="140"/>
        <end position="167"/>
    </location>
</feature>
<dbReference type="InterPro" id="IPR020846">
    <property type="entry name" value="MFS_dom"/>
</dbReference>
<evidence type="ECO:0000256" key="2">
    <source>
        <dbReference type="ARBA" id="ARBA00022448"/>
    </source>
</evidence>
<feature type="transmembrane region" description="Helical" evidence="6">
    <location>
        <begin position="228"/>
        <end position="248"/>
    </location>
</feature>
<name>A0A509E5U2_9HYPH</name>
<dbReference type="Pfam" id="PF07690">
    <property type="entry name" value="MFS_1"/>
    <property type="match status" value="1"/>
</dbReference>
<dbReference type="PANTHER" id="PTHR23505:SF79">
    <property type="entry name" value="PROTEIN SPINSTER"/>
    <property type="match status" value="1"/>
</dbReference>
<proteinExistence type="predicted"/>
<dbReference type="InterPro" id="IPR036259">
    <property type="entry name" value="MFS_trans_sf"/>
</dbReference>
<comment type="subcellular location">
    <subcellularLocation>
        <location evidence="1">Membrane</location>
        <topology evidence="1">Multi-pass membrane protein</topology>
    </subcellularLocation>
</comment>
<dbReference type="GO" id="GO:0016020">
    <property type="term" value="C:membrane"/>
    <property type="evidence" value="ECO:0007669"/>
    <property type="project" value="UniProtKB-SubCell"/>
</dbReference>
<feature type="transmembrane region" description="Helical" evidence="6">
    <location>
        <begin position="110"/>
        <end position="128"/>
    </location>
</feature>
<keyword evidence="2" id="KW-0813">Transport</keyword>
<sequence>MRAIRIRAASGWSLAALLAATQLLAFSDRFLLTLVATPLKQAFALSDAELGLLQGSAFALPYALALPIVGVLSDRGGQRGLLLAGVALWSGATLACGLVGGFAALFAARAVLGLGQAVVGPAALSVMATRLERARLGRAVSLLTAGATLGRSFALLLGGAALAWLGARGGIVLPGLRPLAPWQALFVLAVLPNALIAVLLLRVPPSPVRVAGPSGAAVAWLVRRRAAYLPHAAAAIASVLMSQTLTAWAPTFYVRVFGLSPAESGLRLGLLVLVAAPLGHLAGGGLLDRLRRRGREAAAPLLLGSGLCLAVPATALTALAPSLALSSAGFAVLVATLGFTGPPGLAGIQVLTPRRLRGRVSALFLAATTLIGIGTGPFLVGLLNDRVFGESGVGRALVAVFTVTGALGALAAIRAHRRWRAPAPKRNRPPRGTAG</sequence>